<feature type="transmembrane region" description="Helical" evidence="5">
    <location>
        <begin position="168"/>
        <end position="185"/>
    </location>
</feature>
<evidence type="ECO:0000256" key="4">
    <source>
        <dbReference type="SAM" id="MobiDB-lite"/>
    </source>
</evidence>
<evidence type="ECO:0000256" key="5">
    <source>
        <dbReference type="SAM" id="Phobius"/>
    </source>
</evidence>
<keyword evidence="1 5" id="KW-0812">Transmembrane</keyword>
<dbReference type="GO" id="GO:0030255">
    <property type="term" value="P:protein secretion by the type IV secretion system"/>
    <property type="evidence" value="ECO:0007669"/>
    <property type="project" value="InterPro"/>
</dbReference>
<dbReference type="eggNOG" id="COG3846">
    <property type="taxonomic scope" value="Bacteria"/>
</dbReference>
<dbReference type="EMBL" id="LVEA01000031">
    <property type="protein sequence ID" value="KYL04710.1"/>
    <property type="molecule type" value="Genomic_DNA"/>
</dbReference>
<organism evidence="6 7">
    <name type="scientific">Fusobacterium necrophorum subsp. funduliforme</name>
    <dbReference type="NCBI Taxonomy" id="143387"/>
    <lineage>
        <taxon>Bacteria</taxon>
        <taxon>Fusobacteriati</taxon>
        <taxon>Fusobacteriota</taxon>
        <taxon>Fusobacteriia</taxon>
        <taxon>Fusobacteriales</taxon>
        <taxon>Fusobacteriaceae</taxon>
        <taxon>Fusobacterium</taxon>
    </lineage>
</organism>
<feature type="region of interest" description="Disordered" evidence="4">
    <location>
        <begin position="302"/>
        <end position="322"/>
    </location>
</feature>
<dbReference type="Pfam" id="PF04610">
    <property type="entry name" value="TrbL"/>
    <property type="match status" value="1"/>
</dbReference>
<reference evidence="6 7" key="1">
    <citation type="submission" date="2016-03" db="EMBL/GenBank/DDBJ databases">
        <title>Comparative genomics of human isolates of Fusobacterium necrophorum.</title>
        <authorList>
            <person name="Jensen A."/>
            <person name="Bank S."/>
            <person name="Andersen P.S."/>
            <person name="Kristensen L.H."/>
            <person name="Prag J."/>
        </authorList>
    </citation>
    <scope>NUCLEOTIDE SEQUENCE [LARGE SCALE GENOMIC DNA]</scope>
    <source>
        <strain evidence="6 7">LS_1264</strain>
    </source>
</reference>
<proteinExistence type="predicted"/>
<name>A0A162IYM2_9FUSO</name>
<evidence type="ECO:0000256" key="1">
    <source>
        <dbReference type="ARBA" id="ARBA00022692"/>
    </source>
</evidence>
<comment type="caution">
    <text evidence="6">The sequence shown here is derived from an EMBL/GenBank/DDBJ whole genome shotgun (WGS) entry which is preliminary data.</text>
</comment>
<keyword evidence="3 5" id="KW-0472">Membrane</keyword>
<accession>A0A162IYM2</accession>
<sequence>MFGLDAEAILLTAKAYSESMISNLNPTVTTLMGAFVTIDLVLSFLFDESNGLDIFMKLIKKILYYGFWIWIIQEYSNLAFETLMGGAIQLGNVASGNGSSTEINITLIEKFGLDFGDILQVLTASGVAMLVDYMGVESGTTVLMMGIMGYVIFFIMLYVQILITFVKFYLVAGYGFLLMPFGCFSKTKDIALKGLNGLFSQAIEIFVLVTILNIASDFMDGTFLITLSKKISGWEAIKAGVIFQKTAILMFLYLLINRAGSIASALLAGSIASIGIGSQMGSQGFSNAVSTPGRFAGNMANNASSSSRQGYGQGFEKSFRKDSPAANAYRKAADGVKNFASRFK</sequence>
<evidence type="ECO:0000313" key="7">
    <source>
        <dbReference type="Proteomes" id="UP000075816"/>
    </source>
</evidence>
<dbReference type="AlphaFoldDB" id="A0A162IYM2"/>
<gene>
    <name evidence="6" type="ORF">A2J07_05235</name>
</gene>
<keyword evidence="2 5" id="KW-1133">Transmembrane helix</keyword>
<dbReference type="Proteomes" id="UP000075816">
    <property type="component" value="Unassembled WGS sequence"/>
</dbReference>
<dbReference type="InterPro" id="IPR007688">
    <property type="entry name" value="Conjugal_tfr_TrbL/VirB6"/>
</dbReference>
<dbReference type="RefSeq" id="WP_005957442.1">
    <property type="nucleotide sequence ID" value="NZ_CAXOUQ010000026.1"/>
</dbReference>
<feature type="transmembrane region" description="Helical" evidence="5">
    <location>
        <begin position="142"/>
        <end position="162"/>
    </location>
</feature>
<feature type="transmembrane region" description="Helical" evidence="5">
    <location>
        <begin position="197"/>
        <end position="216"/>
    </location>
</feature>
<protein>
    <submittedName>
        <fullName evidence="6">Conjugal transfer protein TrbL</fullName>
    </submittedName>
</protein>
<evidence type="ECO:0000256" key="3">
    <source>
        <dbReference type="ARBA" id="ARBA00023136"/>
    </source>
</evidence>
<feature type="transmembrane region" description="Helical" evidence="5">
    <location>
        <begin position="236"/>
        <end position="256"/>
    </location>
</feature>
<evidence type="ECO:0000313" key="6">
    <source>
        <dbReference type="EMBL" id="KYL04710.1"/>
    </source>
</evidence>
<evidence type="ECO:0000256" key="2">
    <source>
        <dbReference type="ARBA" id="ARBA00022989"/>
    </source>
</evidence>
<feature type="transmembrane region" description="Helical" evidence="5">
    <location>
        <begin position="27"/>
        <end position="46"/>
    </location>
</feature>